<feature type="region of interest" description="Disordered" evidence="1">
    <location>
        <begin position="1"/>
        <end position="32"/>
    </location>
</feature>
<name>A0A679KIX7_9HYPH</name>
<sequence length="147" mass="16453">MNQTYQQGLRDSGAVRGPSNIRISGANRPSDEQVDNQLLKDLSLLMDAFMENAGQERADFHFDEITDTAVDRFRALVQVLRQTGDREHSTTFRDLTRGETFTRSARITTQCTSHPELGLNVPHVGEIEKVGKTDPLIFGVDVVTNHL</sequence>
<gene>
    <name evidence="2" type="ORF">MBLL_04216</name>
</gene>
<reference evidence="2" key="1">
    <citation type="submission" date="2019-12" db="EMBL/GenBank/DDBJ databases">
        <authorList>
            <person name="Cremers G."/>
        </authorList>
    </citation>
    <scope>NUCLEOTIDE SEQUENCE</scope>
    <source>
        <strain evidence="2">Mbul2</strain>
    </source>
</reference>
<evidence type="ECO:0000256" key="1">
    <source>
        <dbReference type="SAM" id="MobiDB-lite"/>
    </source>
</evidence>
<dbReference type="RefSeq" id="WP_339163506.1">
    <property type="nucleotide sequence ID" value="NZ_LR743511.1"/>
</dbReference>
<dbReference type="AlphaFoldDB" id="A0A679KIX7"/>
<proteinExistence type="predicted"/>
<dbReference type="EMBL" id="LR743511">
    <property type="protein sequence ID" value="CAA2145095.1"/>
    <property type="molecule type" value="Genomic_DNA"/>
</dbReference>
<protein>
    <submittedName>
        <fullName evidence="2">Uncharacterized protein</fullName>
    </submittedName>
</protein>
<organism evidence="2">
    <name type="scientific">Methylobacterium bullatum</name>
    <dbReference type="NCBI Taxonomy" id="570505"/>
    <lineage>
        <taxon>Bacteria</taxon>
        <taxon>Pseudomonadati</taxon>
        <taxon>Pseudomonadota</taxon>
        <taxon>Alphaproteobacteria</taxon>
        <taxon>Hyphomicrobiales</taxon>
        <taxon>Methylobacteriaceae</taxon>
        <taxon>Methylobacterium</taxon>
    </lineage>
</organism>
<evidence type="ECO:0000313" key="2">
    <source>
        <dbReference type="EMBL" id="CAA2145095.1"/>
    </source>
</evidence>
<accession>A0A679KIX7</accession>